<keyword evidence="6" id="KW-1185">Reference proteome</keyword>
<reference evidence="6" key="1">
    <citation type="submission" date="2016-11" db="EMBL/GenBank/DDBJ databases">
        <authorList>
            <person name="Varghese N."/>
            <person name="Submissions S."/>
        </authorList>
    </citation>
    <scope>NUCLEOTIDE SEQUENCE [LARGE SCALE GENOMIC DNA]</scope>
    <source>
        <strain evidence="6">DSM 17456</strain>
    </source>
</reference>
<dbReference type="Gene3D" id="3.40.50.1780">
    <property type="match status" value="1"/>
</dbReference>
<evidence type="ECO:0000256" key="1">
    <source>
        <dbReference type="ARBA" id="ARBA00022723"/>
    </source>
</evidence>
<dbReference type="Gene3D" id="4.10.260.20">
    <property type="entry name" value="Iron hydrogenase, small subunit"/>
    <property type="match status" value="1"/>
</dbReference>
<dbReference type="OrthoDB" id="9810782at2"/>
<dbReference type="GO" id="GO:0046872">
    <property type="term" value="F:metal ion binding"/>
    <property type="evidence" value="ECO:0007669"/>
    <property type="project" value="UniProtKB-KW"/>
</dbReference>
<dbReference type="InterPro" id="IPR017900">
    <property type="entry name" value="4Fe4S_Fe_S_CS"/>
</dbReference>
<protein>
    <submittedName>
        <fullName evidence="5">[FeFe] hydrogenase, group A</fullName>
    </submittedName>
</protein>
<dbReference type="AlphaFoldDB" id="A0A1N6DNQ7"/>
<dbReference type="SUPFAM" id="SSF53920">
    <property type="entry name" value="Fe-only hydrogenase"/>
    <property type="match status" value="1"/>
</dbReference>
<dbReference type="Proteomes" id="UP000184694">
    <property type="component" value="Unassembled WGS sequence"/>
</dbReference>
<dbReference type="PROSITE" id="PS51379">
    <property type="entry name" value="4FE4S_FER_2"/>
    <property type="match status" value="2"/>
</dbReference>
<dbReference type="InterPro" id="IPR017896">
    <property type="entry name" value="4Fe4S_Fe-S-bd"/>
</dbReference>
<dbReference type="STRING" id="1121457.SAMN02745161_0346"/>
<dbReference type="PROSITE" id="PS00198">
    <property type="entry name" value="4FE4S_FER_1"/>
    <property type="match status" value="1"/>
</dbReference>
<organism evidence="5 6">
    <name type="scientific">Halodesulfovibrio marinisediminis DSM 17456</name>
    <dbReference type="NCBI Taxonomy" id="1121457"/>
    <lineage>
        <taxon>Bacteria</taxon>
        <taxon>Pseudomonadati</taxon>
        <taxon>Thermodesulfobacteriota</taxon>
        <taxon>Desulfovibrionia</taxon>
        <taxon>Desulfovibrionales</taxon>
        <taxon>Desulfovibrionaceae</taxon>
        <taxon>Halodesulfovibrio</taxon>
    </lineage>
</organism>
<dbReference type="RefSeq" id="WP_074215233.1">
    <property type="nucleotide sequence ID" value="NZ_FSRG01000003.1"/>
</dbReference>
<name>A0A1N6DNQ7_9BACT</name>
<evidence type="ECO:0000313" key="6">
    <source>
        <dbReference type="Proteomes" id="UP000184694"/>
    </source>
</evidence>
<dbReference type="SUPFAM" id="SSF54862">
    <property type="entry name" value="4Fe-4S ferredoxins"/>
    <property type="match status" value="1"/>
</dbReference>
<dbReference type="Gene3D" id="3.30.70.20">
    <property type="match status" value="1"/>
</dbReference>
<evidence type="ECO:0000256" key="3">
    <source>
        <dbReference type="ARBA" id="ARBA00023014"/>
    </source>
</evidence>
<sequence>MTTPSQIVSIDPLLCTGCRRCAEVCPVNAIIGNQNESQTIDASRCVMCGQCVLRCSAFASPFDDVAEQLPQMRKERGLPEDDNSLLFAAHYRIDQRNVSEMLADSTKTSMVQCAPAVRSSIAEEFGLAPGTLTPGQLAAALRRLGFDFVYDTIFAADVTIMEESSELLQRLESGENLPMFTSCCPGWVRYMETAWPDLLSHLSSCKSPQQMAGALFKTYGAEIAGKSPEQIASVAVMPCTAKKYEAGRPEMQASGTPDVDAVLTVTELADMLKKKGIRLENLPEEDFDVPLGLYSGAGVIFGASGGVMEAALRTAIAVTTGNEVSESGVNFSKAAEGVFRASVDVAGRTVRAVIVSGLAHAAKLLEDVRAGKADFDFMEVMCCTGGCVAGGGQPKLLPHVDVVDAISRRRQSLHNLDKQLSVRVSHKNPSVTALYENYLEKQLGHRSHNLLHTSYGDDAGSHE</sequence>
<feature type="domain" description="4Fe-4S ferredoxin-type" evidence="4">
    <location>
        <begin position="6"/>
        <end position="35"/>
    </location>
</feature>
<dbReference type="InterPro" id="IPR003149">
    <property type="entry name" value="Fe_hydrogenase_ssu"/>
</dbReference>
<dbReference type="GO" id="GO:0051536">
    <property type="term" value="F:iron-sulfur cluster binding"/>
    <property type="evidence" value="ECO:0007669"/>
    <property type="project" value="UniProtKB-KW"/>
</dbReference>
<evidence type="ECO:0000259" key="4">
    <source>
        <dbReference type="PROSITE" id="PS51379"/>
    </source>
</evidence>
<dbReference type="Gene3D" id="3.40.950.10">
    <property type="entry name" value="Fe-only Hydrogenase (Larger Subunit), Chain L, domain 3"/>
    <property type="match status" value="1"/>
</dbReference>
<dbReference type="SMART" id="SM00902">
    <property type="entry name" value="Fe_hyd_SSU"/>
    <property type="match status" value="1"/>
</dbReference>
<keyword evidence="1" id="KW-0479">Metal-binding</keyword>
<dbReference type="Pfam" id="PF13237">
    <property type="entry name" value="Fer4_10"/>
    <property type="match status" value="1"/>
</dbReference>
<evidence type="ECO:0000256" key="2">
    <source>
        <dbReference type="ARBA" id="ARBA00023004"/>
    </source>
</evidence>
<feature type="domain" description="4Fe-4S ferredoxin-type" evidence="4">
    <location>
        <begin position="36"/>
        <end position="65"/>
    </location>
</feature>
<keyword evidence="3" id="KW-0411">Iron-sulfur</keyword>
<dbReference type="EMBL" id="FSRG01000003">
    <property type="protein sequence ID" value="SIN72357.1"/>
    <property type="molecule type" value="Genomic_DNA"/>
</dbReference>
<accession>A0A1N6DNQ7</accession>
<proteinExistence type="predicted"/>
<evidence type="ECO:0000313" key="5">
    <source>
        <dbReference type="EMBL" id="SIN72357.1"/>
    </source>
</evidence>
<keyword evidence="2" id="KW-0408">Iron</keyword>
<dbReference type="Pfam" id="PF02906">
    <property type="entry name" value="Fe_hyd_lg_C"/>
    <property type="match status" value="1"/>
</dbReference>
<dbReference type="InterPro" id="IPR009016">
    <property type="entry name" value="Fe_hydrogenase"/>
</dbReference>
<dbReference type="InterPro" id="IPR050340">
    <property type="entry name" value="Cytosolic_Fe-S_CAF"/>
</dbReference>
<dbReference type="InterPro" id="IPR004108">
    <property type="entry name" value="Fe_hydrogenase_lsu_C"/>
</dbReference>
<dbReference type="Pfam" id="PF02256">
    <property type="entry name" value="Fe_hyd_SSU"/>
    <property type="match status" value="1"/>
</dbReference>
<dbReference type="PANTHER" id="PTHR11615">
    <property type="entry name" value="NITRATE, FORMATE, IRON DEHYDROGENASE"/>
    <property type="match status" value="1"/>
</dbReference>
<gene>
    <name evidence="5" type="ORF">SAMN02745161_0346</name>
</gene>
<dbReference type="InterPro" id="IPR036991">
    <property type="entry name" value="Fe_hydrogenase_ssu_sf"/>
</dbReference>